<organism evidence="1 2">
    <name type="scientific">Alligator mississippiensis</name>
    <name type="common">American alligator</name>
    <dbReference type="NCBI Taxonomy" id="8496"/>
    <lineage>
        <taxon>Eukaryota</taxon>
        <taxon>Metazoa</taxon>
        <taxon>Chordata</taxon>
        <taxon>Craniata</taxon>
        <taxon>Vertebrata</taxon>
        <taxon>Euteleostomi</taxon>
        <taxon>Archelosauria</taxon>
        <taxon>Archosauria</taxon>
        <taxon>Crocodylia</taxon>
        <taxon>Alligatoridae</taxon>
        <taxon>Alligatorinae</taxon>
        <taxon>Alligator</taxon>
    </lineage>
</organism>
<evidence type="ECO:0000313" key="2">
    <source>
        <dbReference type="Proteomes" id="UP000050525"/>
    </source>
</evidence>
<sequence length="145" mass="16343">MAMASLDALGQNPQVLTQFLVAQQQMMDQQQDWLWHSLASFKMLKMIQNDDPEAYIEAFECHAIMMGLYKVYWASQLGTFVMGKAQAAYQALPTDEACDYEQMKKLPSCTGWKSTQRITVNCSSKERSRRKVAPDIIAAAVGPPE</sequence>
<dbReference type="AlphaFoldDB" id="A0A151NNW8"/>
<dbReference type="EMBL" id="AKHW03002524">
    <property type="protein sequence ID" value="KYO38488.1"/>
    <property type="molecule type" value="Genomic_DNA"/>
</dbReference>
<comment type="caution">
    <text evidence="1">The sequence shown here is derived from an EMBL/GenBank/DDBJ whole genome shotgun (WGS) entry which is preliminary data.</text>
</comment>
<reference evidence="1 2" key="1">
    <citation type="journal article" date="2012" name="Genome Biol.">
        <title>Sequencing three crocodilian genomes to illuminate the evolution of archosaurs and amniotes.</title>
        <authorList>
            <person name="St John J.A."/>
            <person name="Braun E.L."/>
            <person name="Isberg S.R."/>
            <person name="Miles L.G."/>
            <person name="Chong A.Y."/>
            <person name="Gongora J."/>
            <person name="Dalzell P."/>
            <person name="Moran C."/>
            <person name="Bed'hom B."/>
            <person name="Abzhanov A."/>
            <person name="Burgess S.C."/>
            <person name="Cooksey A.M."/>
            <person name="Castoe T.A."/>
            <person name="Crawford N.G."/>
            <person name="Densmore L.D."/>
            <person name="Drew J.C."/>
            <person name="Edwards S.V."/>
            <person name="Faircloth B.C."/>
            <person name="Fujita M.K."/>
            <person name="Greenwold M.J."/>
            <person name="Hoffmann F.G."/>
            <person name="Howard J.M."/>
            <person name="Iguchi T."/>
            <person name="Janes D.E."/>
            <person name="Khan S.Y."/>
            <person name="Kohno S."/>
            <person name="de Koning A.J."/>
            <person name="Lance S.L."/>
            <person name="McCarthy F.M."/>
            <person name="McCormack J.E."/>
            <person name="Merchant M.E."/>
            <person name="Peterson D.G."/>
            <person name="Pollock D.D."/>
            <person name="Pourmand N."/>
            <person name="Raney B.J."/>
            <person name="Roessler K.A."/>
            <person name="Sanford J.R."/>
            <person name="Sawyer R.H."/>
            <person name="Schmidt C.J."/>
            <person name="Triplett E.W."/>
            <person name="Tuberville T.D."/>
            <person name="Venegas-Anaya M."/>
            <person name="Howard J.T."/>
            <person name="Jarvis E.D."/>
            <person name="Guillette L.J.Jr."/>
            <person name="Glenn T.C."/>
            <person name="Green R.E."/>
            <person name="Ray D.A."/>
        </authorList>
    </citation>
    <scope>NUCLEOTIDE SEQUENCE [LARGE SCALE GENOMIC DNA]</scope>
    <source>
        <strain evidence="1">KSC_2009_1</strain>
    </source>
</reference>
<protein>
    <submittedName>
        <fullName evidence="1">Uncharacterized protein</fullName>
    </submittedName>
</protein>
<gene>
    <name evidence="1" type="ORF">Y1Q_0015717</name>
</gene>
<accession>A0A151NNW8</accession>
<keyword evidence="2" id="KW-1185">Reference proteome</keyword>
<proteinExistence type="predicted"/>
<name>A0A151NNW8_ALLMI</name>
<evidence type="ECO:0000313" key="1">
    <source>
        <dbReference type="EMBL" id="KYO38488.1"/>
    </source>
</evidence>
<dbReference type="Proteomes" id="UP000050525">
    <property type="component" value="Unassembled WGS sequence"/>
</dbReference>